<dbReference type="Gene3D" id="1.10.600.10">
    <property type="entry name" value="Farnesyl Diphosphate Synthase"/>
    <property type="match status" value="1"/>
</dbReference>
<evidence type="ECO:0000313" key="7">
    <source>
        <dbReference type="EMBL" id="EEN83416.1"/>
    </source>
</evidence>
<evidence type="ECO:0000256" key="6">
    <source>
        <dbReference type="RuleBase" id="RU004466"/>
    </source>
</evidence>
<dbReference type="GO" id="GO:0046872">
    <property type="term" value="F:metal ion binding"/>
    <property type="evidence" value="ECO:0007669"/>
    <property type="project" value="UniProtKB-KW"/>
</dbReference>
<sequence length="334" mass="38072">MFHPNMTTIQDNLSYIETELQTLVAHCRTQISEPLYAPMAYAFEGGGKRVRPLLVLMVADMYGKDRADFIKAALALEIYHNFTLLHDDVMDHSEMRRNRPSVPAQFGIAQAILTGDAMLSLAYKLTQEYPLALQPAIMGVFNRMSQDIMVGQQMDMDFETRSDVTLAEYERMIRKKTAVLLSAALEIGAYIADTGMRDRSYLIRAGINAGMAFQLRDDYLDVYGDEATFGKPIGGDIAENKQTWLLIKAQEIARERGEWEQLKAALAIPKEQREEKYRAVRAFYDAYGIPELIRKEIQEQSDWALDLLSRMSNSYPEASQRLVDLIQKMAMRDL</sequence>
<evidence type="ECO:0000256" key="4">
    <source>
        <dbReference type="ARBA" id="ARBA00022723"/>
    </source>
</evidence>
<name>C3J8J8_POREA</name>
<dbReference type="PANTHER" id="PTHR12001">
    <property type="entry name" value="GERANYLGERANYL PYROPHOSPHATE SYNTHASE"/>
    <property type="match status" value="1"/>
</dbReference>
<evidence type="ECO:0000256" key="1">
    <source>
        <dbReference type="ARBA" id="ARBA00001946"/>
    </source>
</evidence>
<gene>
    <name evidence="7" type="primary">idsA</name>
    <name evidence="7" type="ORF">POREN0001_0514</name>
</gene>
<evidence type="ECO:0000313" key="8">
    <source>
        <dbReference type="Proteomes" id="UP000004295"/>
    </source>
</evidence>
<dbReference type="Proteomes" id="UP000004295">
    <property type="component" value="Unassembled WGS sequence"/>
</dbReference>
<evidence type="ECO:0000256" key="2">
    <source>
        <dbReference type="ARBA" id="ARBA00006706"/>
    </source>
</evidence>
<comment type="cofactor">
    <cofactor evidence="1">
        <name>Mg(2+)</name>
        <dbReference type="ChEBI" id="CHEBI:18420"/>
    </cofactor>
</comment>
<dbReference type="EMBL" id="ACNN01000007">
    <property type="protein sequence ID" value="EEN83416.1"/>
    <property type="molecule type" value="Genomic_DNA"/>
</dbReference>
<dbReference type="PANTHER" id="PTHR12001:SF85">
    <property type="entry name" value="SHORT CHAIN ISOPRENYL DIPHOSPHATE SYNTHASE"/>
    <property type="match status" value="1"/>
</dbReference>
<dbReference type="CDD" id="cd00685">
    <property type="entry name" value="Trans_IPPS_HT"/>
    <property type="match status" value="1"/>
</dbReference>
<reference evidence="7 8" key="1">
    <citation type="submission" date="2009-04" db="EMBL/GenBank/DDBJ databases">
        <authorList>
            <person name="Sebastian Y."/>
            <person name="Madupu R."/>
            <person name="Durkin A.S."/>
            <person name="Torralba M."/>
            <person name="Methe B."/>
            <person name="Sutton G.G."/>
            <person name="Strausberg R.L."/>
            <person name="Nelson K.E."/>
        </authorList>
    </citation>
    <scope>NUCLEOTIDE SEQUENCE [LARGE SCALE GENOMIC DNA]</scope>
    <source>
        <strain evidence="8">ATCC 35406 / BCRC 14492 / JCM 8526 / NCTC 13058 / HG 370</strain>
    </source>
</reference>
<dbReference type="SFLD" id="SFLDG01017">
    <property type="entry name" value="Polyprenyl_Transferase_Like"/>
    <property type="match status" value="1"/>
</dbReference>
<dbReference type="InterPro" id="IPR000092">
    <property type="entry name" value="Polyprenyl_synt"/>
</dbReference>
<dbReference type="InterPro" id="IPR008949">
    <property type="entry name" value="Isoprenoid_synthase_dom_sf"/>
</dbReference>
<keyword evidence="3 6" id="KW-0808">Transferase</keyword>
<proteinExistence type="inferred from homology"/>
<dbReference type="GO" id="GO:0008299">
    <property type="term" value="P:isoprenoid biosynthetic process"/>
    <property type="evidence" value="ECO:0007669"/>
    <property type="project" value="InterPro"/>
</dbReference>
<dbReference type="Pfam" id="PF00348">
    <property type="entry name" value="polyprenyl_synt"/>
    <property type="match status" value="1"/>
</dbReference>
<dbReference type="GO" id="GO:0004659">
    <property type="term" value="F:prenyltransferase activity"/>
    <property type="evidence" value="ECO:0007669"/>
    <property type="project" value="InterPro"/>
</dbReference>
<protein>
    <submittedName>
        <fullName evidence="7">Polyprenyl synthetase</fullName>
    </submittedName>
</protein>
<comment type="caution">
    <text evidence="7">The sequence shown here is derived from an EMBL/GenBank/DDBJ whole genome shotgun (WGS) entry which is preliminary data.</text>
</comment>
<keyword evidence="8" id="KW-1185">Reference proteome</keyword>
<evidence type="ECO:0000256" key="3">
    <source>
        <dbReference type="ARBA" id="ARBA00022679"/>
    </source>
</evidence>
<dbReference type="SUPFAM" id="SSF48576">
    <property type="entry name" value="Terpenoid synthases"/>
    <property type="match status" value="1"/>
</dbReference>
<evidence type="ECO:0000256" key="5">
    <source>
        <dbReference type="ARBA" id="ARBA00022842"/>
    </source>
</evidence>
<comment type="similarity">
    <text evidence="2 6">Belongs to the FPP/GGPP synthase family.</text>
</comment>
<dbReference type="eggNOG" id="COG0142">
    <property type="taxonomic scope" value="Bacteria"/>
</dbReference>
<dbReference type="STRING" id="553175.POREN0001_0514"/>
<dbReference type="AlphaFoldDB" id="C3J8J8"/>
<accession>C3J8J8</accession>
<keyword evidence="4" id="KW-0479">Metal-binding</keyword>
<keyword evidence="5" id="KW-0460">Magnesium</keyword>
<dbReference type="SFLD" id="SFLDS00005">
    <property type="entry name" value="Isoprenoid_Synthase_Type_I"/>
    <property type="match status" value="1"/>
</dbReference>
<organism evidence="7 8">
    <name type="scientific">Porphyromonas endodontalis (strain ATCC 35406 / DSM 24491 / JCM 8526 / CCUG 16442 / BCRC 14492 / NCTC 13058 / HG 370)</name>
    <name type="common">Bacteroides endodontalis</name>
    <dbReference type="NCBI Taxonomy" id="553175"/>
    <lineage>
        <taxon>Bacteria</taxon>
        <taxon>Pseudomonadati</taxon>
        <taxon>Bacteroidota</taxon>
        <taxon>Bacteroidia</taxon>
        <taxon>Bacteroidales</taxon>
        <taxon>Porphyromonadaceae</taxon>
        <taxon>Porphyromonas</taxon>
    </lineage>
</organism>